<organism evidence="2 3">
    <name type="scientific">Tolypothrix tenuis PCC 7101</name>
    <dbReference type="NCBI Taxonomy" id="231146"/>
    <lineage>
        <taxon>Bacteria</taxon>
        <taxon>Bacillati</taxon>
        <taxon>Cyanobacteriota</taxon>
        <taxon>Cyanophyceae</taxon>
        <taxon>Nostocales</taxon>
        <taxon>Tolypothrichaceae</taxon>
        <taxon>Tolypothrix</taxon>
    </lineage>
</organism>
<dbReference type="EMBL" id="AP018248">
    <property type="protein sequence ID" value="BAY98404.1"/>
    <property type="molecule type" value="Genomic_DNA"/>
</dbReference>
<dbReference type="PROSITE" id="PS51154">
    <property type="entry name" value="MACRO"/>
    <property type="match status" value="1"/>
</dbReference>
<evidence type="ECO:0000313" key="2">
    <source>
        <dbReference type="EMBL" id="BAY98404.1"/>
    </source>
</evidence>
<reference evidence="2 3" key="1">
    <citation type="submission" date="2017-06" db="EMBL/GenBank/DDBJ databases">
        <title>Genome sequencing of cyanobaciteial culture collection at National Institute for Environmental Studies (NIES).</title>
        <authorList>
            <person name="Hirose Y."/>
            <person name="Shimura Y."/>
            <person name="Fujisawa T."/>
            <person name="Nakamura Y."/>
            <person name="Kawachi M."/>
        </authorList>
    </citation>
    <scope>NUCLEOTIDE SEQUENCE [LARGE SCALE GENOMIC DNA]</scope>
    <source>
        <strain evidence="2 3">NIES-37</strain>
    </source>
</reference>
<sequence>MFRKITLKNIENLLAFLTLFTDTEAQLYNIETEPLTLDPYCYSKEFNKFITSVYQENFVIDFDWPAWQNEAEHLVKNPELLIVADILTLQKLLTTHIRKERFCSGHLAAMIKNGHFLAIFHRLQAIHAALMLEKSDNHGKRNMMKQMSVFQGDITQLPVDAIVNAAKNSLLGGGGVDGAIHRAAGPELLAECRQLHGCATGEAKITKGYKLKAKWVIHTVGPVWHGGNQGEDEMLARCYRNSLTLAEQYQIKTIAFPAISTGVYGFPLERASKIAIAEVNKFLNNHQSIEQVIFVCFSQSAYDCYITGVQEVAES</sequence>
<evidence type="ECO:0000313" key="3">
    <source>
        <dbReference type="Proteomes" id="UP000218785"/>
    </source>
</evidence>
<dbReference type="AlphaFoldDB" id="A0A1Z4MY54"/>
<proteinExistence type="predicted"/>
<dbReference type="GO" id="GO:0019213">
    <property type="term" value="F:deacetylase activity"/>
    <property type="evidence" value="ECO:0007669"/>
    <property type="project" value="TreeGrafter"/>
</dbReference>
<dbReference type="KEGG" id="ttq:NIES37_23540"/>
<name>A0A1Z4MY54_9CYAN</name>
<dbReference type="PANTHER" id="PTHR11106:SF27">
    <property type="entry name" value="MACRO DOMAIN-CONTAINING PROTEIN"/>
    <property type="match status" value="1"/>
</dbReference>
<dbReference type="PANTHER" id="PTHR11106">
    <property type="entry name" value="GANGLIOSIDE INDUCED DIFFERENTIATION ASSOCIATED PROTEIN 2-RELATED"/>
    <property type="match status" value="1"/>
</dbReference>
<dbReference type="SMART" id="SM00506">
    <property type="entry name" value="A1pp"/>
    <property type="match status" value="1"/>
</dbReference>
<dbReference type="RefSeq" id="WP_199347185.1">
    <property type="nucleotide sequence ID" value="NZ_CAWNJS010000001.1"/>
</dbReference>
<keyword evidence="3" id="KW-1185">Reference proteome</keyword>
<evidence type="ECO:0000259" key="1">
    <source>
        <dbReference type="PROSITE" id="PS51154"/>
    </source>
</evidence>
<dbReference type="SUPFAM" id="SSF52949">
    <property type="entry name" value="Macro domain-like"/>
    <property type="match status" value="1"/>
</dbReference>
<dbReference type="InterPro" id="IPR043472">
    <property type="entry name" value="Macro_dom-like"/>
</dbReference>
<gene>
    <name evidence="2" type="ORF">NIES37_23540</name>
</gene>
<dbReference type="InterPro" id="IPR002589">
    <property type="entry name" value="Macro_dom"/>
</dbReference>
<feature type="domain" description="Macro" evidence="1">
    <location>
        <begin position="134"/>
        <end position="313"/>
    </location>
</feature>
<dbReference type="InterPro" id="IPR045425">
    <property type="entry name" value="DUF6508"/>
</dbReference>
<dbReference type="Gene3D" id="3.40.220.10">
    <property type="entry name" value="Leucine Aminopeptidase, subunit E, domain 1"/>
    <property type="match status" value="1"/>
</dbReference>
<dbReference type="CDD" id="cd02908">
    <property type="entry name" value="Macro_OAADPr_deacetylase"/>
    <property type="match status" value="1"/>
</dbReference>
<dbReference type="Pfam" id="PF20118">
    <property type="entry name" value="DUF6508"/>
    <property type="match status" value="1"/>
</dbReference>
<dbReference type="Proteomes" id="UP000218785">
    <property type="component" value="Chromosome"/>
</dbReference>
<dbReference type="Pfam" id="PF01661">
    <property type="entry name" value="Macro"/>
    <property type="match status" value="1"/>
</dbReference>
<protein>
    <submittedName>
        <fullName evidence="2">Appr-1-p processing domain protein</fullName>
    </submittedName>
</protein>
<accession>A0A1Z4MY54</accession>
<dbReference type="NCBIfam" id="NF001664">
    <property type="entry name" value="PRK00431.1-6"/>
    <property type="match status" value="1"/>
</dbReference>